<name>A5EWI7_DICNV</name>
<dbReference type="eggNOG" id="COG1961">
    <property type="taxonomic scope" value="Bacteria"/>
</dbReference>
<dbReference type="Gene3D" id="1.10.10.2830">
    <property type="match status" value="1"/>
</dbReference>
<dbReference type="Proteomes" id="UP000000248">
    <property type="component" value="Chromosome"/>
</dbReference>
<gene>
    <name evidence="1" type="ordered locus">DNO_0192</name>
</gene>
<dbReference type="SUPFAM" id="SSF109709">
    <property type="entry name" value="KorB DNA-binding domain-like"/>
    <property type="match status" value="1"/>
</dbReference>
<evidence type="ECO:0000313" key="2">
    <source>
        <dbReference type="Proteomes" id="UP000000248"/>
    </source>
</evidence>
<dbReference type="KEGG" id="dno:DNO_0192"/>
<protein>
    <submittedName>
        <fullName evidence="1">Uncharacterized protein</fullName>
    </submittedName>
</protein>
<dbReference type="EMBL" id="CP000513">
    <property type="protein sequence ID" value="ABQ13641.1"/>
    <property type="molecule type" value="Genomic_DNA"/>
</dbReference>
<proteinExistence type="predicted"/>
<dbReference type="AlphaFoldDB" id="A5EWI7"/>
<reference evidence="1 2" key="1">
    <citation type="journal article" date="2007" name="Nat. Biotechnol.">
        <title>Genome sequence and identification of candidate vaccine antigens from the animal pathogen Dichelobacter nodosus.</title>
        <authorList>
            <person name="Myers G.S."/>
            <person name="Parker D."/>
            <person name="Al-Hasani K."/>
            <person name="Kennan R.M."/>
            <person name="Seemann T."/>
            <person name="Ren Q."/>
            <person name="Badger J.H."/>
            <person name="Selengut J.D."/>
            <person name="Deboy R.T."/>
            <person name="Tettelin H."/>
            <person name="Boyce J.D."/>
            <person name="McCarl V.P."/>
            <person name="Han X."/>
            <person name="Nelson W.C."/>
            <person name="Madupu R."/>
            <person name="Mohamoud Y."/>
            <person name="Holley T."/>
            <person name="Fedorova N."/>
            <person name="Khouri H."/>
            <person name="Bottomley S.P."/>
            <person name="Whittington R.J."/>
            <person name="Adler B."/>
            <person name="Songer J.G."/>
            <person name="Rood J.I."/>
            <person name="Paulsen I.T."/>
        </authorList>
    </citation>
    <scope>NUCLEOTIDE SEQUENCE [LARGE SCALE GENOMIC DNA]</scope>
    <source>
        <strain evidence="1 2">VCS1703A</strain>
    </source>
</reference>
<dbReference type="HOGENOM" id="CLU_1841945_0_0_6"/>
<sequence length="139" mass="15242">MARSPVTLSTYCTSPPKKPYSRMVMPLASASSKRKKMPMVLVSAQEPVQSAVLQALARAFSWADILESGQIKSISELARTLDVDGSYVARILKLTTLAPDIVEALINGEEPNGLSLAKLTQIFPEDWAEQRRQFGFATD</sequence>
<organism evidence="1 2">
    <name type="scientific">Dichelobacter nodosus (strain VCS1703A)</name>
    <dbReference type="NCBI Taxonomy" id="246195"/>
    <lineage>
        <taxon>Bacteria</taxon>
        <taxon>Pseudomonadati</taxon>
        <taxon>Pseudomonadota</taxon>
        <taxon>Gammaproteobacteria</taxon>
        <taxon>Cardiobacteriales</taxon>
        <taxon>Cardiobacteriaceae</taxon>
        <taxon>Dichelobacter</taxon>
    </lineage>
</organism>
<dbReference type="STRING" id="246195.DNO_0192"/>
<evidence type="ECO:0000313" key="1">
    <source>
        <dbReference type="EMBL" id="ABQ13641.1"/>
    </source>
</evidence>
<keyword evidence="2" id="KW-1185">Reference proteome</keyword>
<accession>A5EWI7</accession>